<dbReference type="InterPro" id="IPR036259">
    <property type="entry name" value="MFS_trans_sf"/>
</dbReference>
<keyword evidence="1" id="KW-0812">Transmembrane</keyword>
<name>A0A7Y0N1V8_VIBAL</name>
<dbReference type="Gene3D" id="1.20.1250.20">
    <property type="entry name" value="MFS general substrate transporter like domains"/>
    <property type="match status" value="1"/>
</dbReference>
<evidence type="ECO:0000313" key="2">
    <source>
        <dbReference type="EMBL" id="NMR77493.1"/>
    </source>
</evidence>
<protein>
    <submittedName>
        <fullName evidence="2">Major facilitator superfamily transporter</fullName>
    </submittedName>
</protein>
<dbReference type="Proteomes" id="UP000565155">
    <property type="component" value="Unassembled WGS sequence"/>
</dbReference>
<comment type="caution">
    <text evidence="2">The sequence shown here is derived from an EMBL/GenBank/DDBJ whole genome shotgun (WGS) entry which is preliminary data.</text>
</comment>
<feature type="transmembrane region" description="Helical" evidence="1">
    <location>
        <begin position="12"/>
        <end position="34"/>
    </location>
</feature>
<dbReference type="EMBL" id="JABCMA010000792">
    <property type="protein sequence ID" value="NMR77493.1"/>
    <property type="molecule type" value="Genomic_DNA"/>
</dbReference>
<keyword evidence="1" id="KW-1133">Transmembrane helix</keyword>
<keyword evidence="1" id="KW-0472">Membrane</keyword>
<evidence type="ECO:0000256" key="1">
    <source>
        <dbReference type="SAM" id="Phobius"/>
    </source>
</evidence>
<evidence type="ECO:0000313" key="3">
    <source>
        <dbReference type="Proteomes" id="UP000565155"/>
    </source>
</evidence>
<dbReference type="AlphaFoldDB" id="A0A7Y0N1V8"/>
<sequence>MLEKRDVHLSTATKIAMAFVLTAIAFGILTFAVTTVGEDVVIMPEIFLAIHFFQAIAEVIVGSMVVAFILSVAPKHIENFSVSLFSVAIALSGIVGAAFSTSIAMEKCQEITQEIVQTVYGDYFQLLTVLAVVMVAIARAGSVVIRRMVGAAKESEAQAQPVEI</sequence>
<proteinExistence type="predicted"/>
<feature type="transmembrane region" description="Helical" evidence="1">
    <location>
        <begin position="82"/>
        <end position="103"/>
    </location>
</feature>
<accession>A0A7Y0N1V8</accession>
<feature type="transmembrane region" description="Helical" evidence="1">
    <location>
        <begin position="123"/>
        <end position="145"/>
    </location>
</feature>
<feature type="transmembrane region" description="Helical" evidence="1">
    <location>
        <begin position="46"/>
        <end position="70"/>
    </location>
</feature>
<feature type="non-terminal residue" evidence="2">
    <location>
        <position position="1"/>
    </location>
</feature>
<gene>
    <name evidence="2" type="ORF">HKB35_28350</name>
</gene>
<reference evidence="2 3" key="1">
    <citation type="submission" date="2020-04" db="EMBL/GenBank/DDBJ databases">
        <title>Whole-genome sequencing of Vibrio spp. from China reveals different genetic environments of blaCTX-M-14 among diverse lineages.</title>
        <authorList>
            <person name="Zheng Z."/>
            <person name="Ye L."/>
            <person name="Chen S."/>
        </authorList>
    </citation>
    <scope>NUCLEOTIDE SEQUENCE [LARGE SCALE GENOMIC DNA]</scope>
    <source>
        <strain evidence="2 3">Vb1636</strain>
    </source>
</reference>
<organism evidence="2 3">
    <name type="scientific">Vibrio alginolyticus</name>
    <dbReference type="NCBI Taxonomy" id="663"/>
    <lineage>
        <taxon>Bacteria</taxon>
        <taxon>Pseudomonadati</taxon>
        <taxon>Pseudomonadota</taxon>
        <taxon>Gammaproteobacteria</taxon>
        <taxon>Vibrionales</taxon>
        <taxon>Vibrionaceae</taxon>
        <taxon>Vibrio</taxon>
    </lineage>
</organism>
<dbReference type="SUPFAM" id="SSF103473">
    <property type="entry name" value="MFS general substrate transporter"/>
    <property type="match status" value="1"/>
</dbReference>